<dbReference type="HOGENOM" id="CLU_1128027_0_0_10"/>
<gene>
    <name evidence="2" type="ordered locus">MROS_0782</name>
</gene>
<dbReference type="KEGG" id="mro:MROS_0782"/>
<keyword evidence="1" id="KW-0812">Transmembrane</keyword>
<evidence type="ECO:0000313" key="2">
    <source>
        <dbReference type="EMBL" id="AFN74024.1"/>
    </source>
</evidence>
<dbReference type="AlphaFoldDB" id="I6ZPR0"/>
<dbReference type="Proteomes" id="UP000009011">
    <property type="component" value="Chromosome"/>
</dbReference>
<proteinExistence type="predicted"/>
<protein>
    <submittedName>
        <fullName evidence="2">Uncharacterized protein</fullName>
    </submittedName>
</protein>
<organism evidence="2 3">
    <name type="scientific">Melioribacter roseus (strain DSM 23840 / JCM 17771 / VKM B-2668 / P3M-2)</name>
    <dbReference type="NCBI Taxonomy" id="1191523"/>
    <lineage>
        <taxon>Bacteria</taxon>
        <taxon>Pseudomonadati</taxon>
        <taxon>Ignavibacteriota</taxon>
        <taxon>Ignavibacteria</taxon>
        <taxon>Ignavibacteriales</taxon>
        <taxon>Melioribacteraceae</taxon>
        <taxon>Melioribacter</taxon>
    </lineage>
</organism>
<keyword evidence="1" id="KW-0472">Membrane</keyword>
<dbReference type="RefSeq" id="WP_014855460.1">
    <property type="nucleotide sequence ID" value="NC_018178.1"/>
</dbReference>
<keyword evidence="1" id="KW-1133">Transmembrane helix</keyword>
<dbReference type="EMBL" id="CP003557">
    <property type="protein sequence ID" value="AFN74024.1"/>
    <property type="molecule type" value="Genomic_DNA"/>
</dbReference>
<evidence type="ECO:0000256" key="1">
    <source>
        <dbReference type="SAM" id="Phobius"/>
    </source>
</evidence>
<dbReference type="STRING" id="1191523.MROS_0782"/>
<accession>I6ZPR0</accession>
<name>I6ZPR0_MELRP</name>
<sequence length="246" mass="28196">MQSVKITYLLPFLFFFMFFYQIAAVAQNGWSFTTQVEYTGIRNGVINNTIRISGAGNWNIAHSTELIYARDKINSSANDVLTARNIFYNFPASSLYGDAESNGEDEMNSVTTAINSYARLPFAFCNEYRGDYEYGFSFTIRKYFAHMYGFGGAGYIIINSASHPEFNRAAAYGIGIGKRFYDKTINVYVYLHGYKAYDNFFDNAEFISWGINYNFSLRTTFFLLSTLEVSEIFSEYSFSYGLKWSL</sequence>
<feature type="transmembrane region" description="Helical" evidence="1">
    <location>
        <begin position="6"/>
        <end position="26"/>
    </location>
</feature>
<evidence type="ECO:0000313" key="3">
    <source>
        <dbReference type="Proteomes" id="UP000009011"/>
    </source>
</evidence>
<keyword evidence="3" id="KW-1185">Reference proteome</keyword>
<reference evidence="2 3" key="1">
    <citation type="journal article" date="2013" name="PLoS ONE">
        <title>Genomic analysis of Melioribacter roseus, facultatively anaerobic organotrophic bacterium representing a novel deep lineage within Bacteriodetes/Chlorobi group.</title>
        <authorList>
            <person name="Kadnikov V.V."/>
            <person name="Mardanov A.V."/>
            <person name="Podosokorskaya O.A."/>
            <person name="Gavrilov S.N."/>
            <person name="Kublanov I.V."/>
            <person name="Beletsky A.V."/>
            <person name="Bonch-Osmolovskaya E.A."/>
            <person name="Ravin N.V."/>
        </authorList>
    </citation>
    <scope>NUCLEOTIDE SEQUENCE [LARGE SCALE GENOMIC DNA]</scope>
    <source>
        <strain evidence="3">JCM 17771 / P3M-2</strain>
    </source>
</reference>